<dbReference type="EnsemblMetazoa" id="XM_006560801">
    <property type="protein sequence ID" value="XP_006560864"/>
    <property type="gene ID" value="LOC102654184"/>
</dbReference>
<keyword evidence="1" id="KW-0175">Coiled coil</keyword>
<organism evidence="2">
    <name type="scientific">Apis mellifera</name>
    <name type="common">Honeybee</name>
    <dbReference type="NCBI Taxonomy" id="7460"/>
    <lineage>
        <taxon>Eukaryota</taxon>
        <taxon>Metazoa</taxon>
        <taxon>Ecdysozoa</taxon>
        <taxon>Arthropoda</taxon>
        <taxon>Hexapoda</taxon>
        <taxon>Insecta</taxon>
        <taxon>Pterygota</taxon>
        <taxon>Neoptera</taxon>
        <taxon>Endopterygota</taxon>
        <taxon>Hymenoptera</taxon>
        <taxon>Apocrita</taxon>
        <taxon>Aculeata</taxon>
        <taxon>Apoidea</taxon>
        <taxon>Anthophila</taxon>
        <taxon>Apidae</taxon>
        <taxon>Apis</taxon>
    </lineage>
</organism>
<feature type="coiled-coil region" evidence="1">
    <location>
        <begin position="443"/>
        <end position="494"/>
    </location>
</feature>
<dbReference type="OrthoDB" id="7617109at2759"/>
<evidence type="ECO:0000313" key="3">
    <source>
        <dbReference type="Proteomes" id="UP000005203"/>
    </source>
</evidence>
<dbReference type="RefSeq" id="XP_006560864.1">
    <property type="nucleotide sequence ID" value="XM_006560801.3"/>
</dbReference>
<evidence type="ECO:0000313" key="4">
    <source>
        <dbReference type="RefSeq" id="XP_006560864.1"/>
    </source>
</evidence>
<proteinExistence type="predicted"/>
<dbReference type="GeneID" id="102654184"/>
<dbReference type="AlphaFoldDB" id="A0A7M7GN98"/>
<keyword evidence="3" id="KW-1185">Reference proteome</keyword>
<dbReference type="KEGG" id="ame:102654184"/>
<sequence>MQVAPSTMKIFVACFIIWAFINYRGTVLASSFDAQKNDGQIENLNFILPPSLEGFSIDNYQKYGNAEDQQIDLETLNKKISADNFFASSTQAVSKHTASSTALLSALNEKLDIEEEKTPLKSGEGALNEVQLLDKPFSLEKEIGAESSKIKRDTTITNSKWDKIEEESTNEKNKGIVTKTYVKKGPVIKTWSWSSGENESKNIPSSEEIQFLKEEKIKAETKIKTEIEARTKIEAEAAELRQQLKLQLKALKEAQQKAEKEAEARAKAEVLAASESKALAAARTVAKANSEEAAQAEAKARVEKEARSRLQSKIIRILDARTKFEEEIAITEEVKEKAKLSAEASLAASVAAKEAAKAIRVAAMARANAAMKALAAQKATLIQSIVSSNAKALVNALSVAIEQAIISSKAAAELQAEALAITNRAVKAAAAEGATIDYAKYRAAMLENAIKRAKASIEAAGKATAAAITSANNLARLQINNQNLADNVASLQESTISKAEAALVETNAAAREEIAAMAITDVEGSTIEAAVAARVNPIQAMRNGVVIGLGSSATELNAQQAEALMKVVKNQDKREEKI</sequence>
<dbReference type="Proteomes" id="UP000005203">
    <property type="component" value="Linkage group LG12"/>
</dbReference>
<reference evidence="4" key="2">
    <citation type="submission" date="2025-04" db="UniProtKB">
        <authorList>
            <consortium name="RefSeq"/>
        </authorList>
    </citation>
    <scope>IDENTIFICATION</scope>
    <source>
        <strain evidence="4">DH4</strain>
        <tissue evidence="4">Whole body</tissue>
    </source>
</reference>
<evidence type="ECO:0000313" key="2">
    <source>
        <dbReference type="EnsemblMetazoa" id="XP_006560864"/>
    </source>
</evidence>
<accession>A0A8B6YUY7</accession>
<protein>
    <submittedName>
        <fullName evidence="4">Plectin</fullName>
    </submittedName>
</protein>
<reference evidence="2" key="1">
    <citation type="submission" date="2021-01" db="UniProtKB">
        <authorList>
            <consortium name="EnsemblMetazoa"/>
        </authorList>
    </citation>
    <scope>IDENTIFICATION</scope>
    <source>
        <strain evidence="2">DH4</strain>
    </source>
</reference>
<accession>A0A7M7GN98</accession>
<gene>
    <name evidence="4" type="primary">LOC102654184</name>
</gene>
<feature type="coiled-coil region" evidence="1">
    <location>
        <begin position="209"/>
        <end position="313"/>
    </location>
</feature>
<name>A0A7M7GN98_APIME</name>
<evidence type="ECO:0000256" key="1">
    <source>
        <dbReference type="SAM" id="Coils"/>
    </source>
</evidence>